<evidence type="ECO:0000256" key="5">
    <source>
        <dbReference type="SAM" id="SignalP"/>
    </source>
</evidence>
<dbReference type="PANTHER" id="PTHR47234">
    <property type="match status" value="1"/>
</dbReference>
<dbReference type="InterPro" id="IPR037066">
    <property type="entry name" value="Plug_dom_sf"/>
</dbReference>
<dbReference type="Gene3D" id="2.170.130.10">
    <property type="entry name" value="TonB-dependent receptor, plug domain"/>
    <property type="match status" value="1"/>
</dbReference>
<dbReference type="Proteomes" id="UP000276984">
    <property type="component" value="Chromosome"/>
</dbReference>
<proteinExistence type="predicted"/>
<evidence type="ECO:0000256" key="4">
    <source>
        <dbReference type="SAM" id="MobiDB-lite"/>
    </source>
</evidence>
<dbReference type="InterPro" id="IPR036942">
    <property type="entry name" value="Beta-barrel_TonB_sf"/>
</dbReference>
<feature type="signal peptide" evidence="5">
    <location>
        <begin position="1"/>
        <end position="20"/>
    </location>
</feature>
<dbReference type="OrthoDB" id="7224136at2"/>
<feature type="chain" id="PRO_5019801974" evidence="5">
    <location>
        <begin position="21"/>
        <end position="935"/>
    </location>
</feature>
<feature type="region of interest" description="Disordered" evidence="4">
    <location>
        <begin position="690"/>
        <end position="770"/>
    </location>
</feature>
<dbReference type="AlphaFoldDB" id="A0A494RIR6"/>
<evidence type="ECO:0000313" key="7">
    <source>
        <dbReference type="Proteomes" id="UP000276984"/>
    </source>
</evidence>
<reference evidence="6 7" key="1">
    <citation type="submission" date="2018-10" db="EMBL/GenBank/DDBJ databases">
        <title>Complete genome sequence of Brevundimonas naejangsanensis BRV3.</title>
        <authorList>
            <person name="Berrios L."/>
            <person name="Ely B."/>
        </authorList>
    </citation>
    <scope>NUCLEOTIDE SEQUENCE [LARGE SCALE GENOMIC DNA]</scope>
    <source>
        <strain evidence="6 7">BRV3</strain>
    </source>
</reference>
<evidence type="ECO:0000256" key="3">
    <source>
        <dbReference type="ARBA" id="ARBA00023237"/>
    </source>
</evidence>
<evidence type="ECO:0000313" key="6">
    <source>
        <dbReference type="EMBL" id="AYG93864.1"/>
    </source>
</evidence>
<keyword evidence="6" id="KW-0675">Receptor</keyword>
<protein>
    <submittedName>
        <fullName evidence="6">TonB-dependent receptor</fullName>
    </submittedName>
</protein>
<dbReference type="EMBL" id="CP032707">
    <property type="protein sequence ID" value="AYG93864.1"/>
    <property type="molecule type" value="Genomic_DNA"/>
</dbReference>
<keyword evidence="5" id="KW-0732">Signal</keyword>
<organism evidence="6 7">
    <name type="scientific">Brevundimonas naejangsanensis</name>
    <dbReference type="NCBI Taxonomy" id="588932"/>
    <lineage>
        <taxon>Bacteria</taxon>
        <taxon>Pseudomonadati</taxon>
        <taxon>Pseudomonadota</taxon>
        <taxon>Alphaproteobacteria</taxon>
        <taxon>Caulobacterales</taxon>
        <taxon>Caulobacteraceae</taxon>
        <taxon>Brevundimonas</taxon>
    </lineage>
</organism>
<feature type="compositionally biased region" description="Pro residues" evidence="4">
    <location>
        <begin position="736"/>
        <end position="749"/>
    </location>
</feature>
<feature type="region of interest" description="Disordered" evidence="4">
    <location>
        <begin position="15"/>
        <end position="45"/>
    </location>
</feature>
<keyword evidence="3" id="KW-0998">Cell outer membrane</keyword>
<dbReference type="GO" id="GO:0009279">
    <property type="term" value="C:cell outer membrane"/>
    <property type="evidence" value="ECO:0007669"/>
    <property type="project" value="UniProtKB-SubCell"/>
</dbReference>
<comment type="subcellular location">
    <subcellularLocation>
        <location evidence="1">Cell outer membrane</location>
    </subcellularLocation>
</comment>
<sequence length="935" mass="98837">MSPVALLLALASLSPTPETAPATPLGEASPQSAPGTPGTAPDGAYDLGTLETVTTARRGAALGDYEPELTLDEEQIKAYGASTIQELMALLEPVTRSSRGGSPVFLVNGRRISGFREIRGIPPEAIERTEVLPEETALAYGYSADQRVVNFVLKADFRSLTMQASLRRPDQGGRTSTQLENNVLRIAGKERWTLDLGYQNDTPLFETERHIVRTATGAPYDLLGNVTAPTKGQEIDPALSALLGQTVTTASVGAGAAGGATLADFGVGPRTDDLTAYRTLLPKRENASLNGSMVRDLNRTMSLTLSGGLEDTSSLSYLGLPGISLTLPSTSPYSPFGGDVLVNRFIDAPGAMTRNTDTRTGNASFLVDGYLGDWRWTVNGGYDRTETKTRTGRGVDPATLQAGVTAGTIDPFGDLGQLPFNPFDTAKSVSSKSSLEGVINGEAWDGPAGSLTSTFKIGFDSQSLDSETLRSGDFSERSLSRDRASASGNFNLPIASRDREVLGVLGDLSANLNLAYEDLSDFGGLSAYTVGLNWSPWEPLNFTASWADEQKAPSMSQLNDPTISTPNVPVFDFAKSQSVNITRIDGGNPNLSEETKRVLKLGVNLTPLKDKDLRFTANYTRTETEGSIAAFPTITPELEAALPERFTRDLDGNLLSIDARPLNFQMAEQQEIRWGLNFSTAFGKPDPAAMARINARGGGGPRGPGAPQGGPGAGGRPGGAGAPGGGSPAVMRIEGGPPPGGGAGGPPPGGGIRMQVGGPGGPGGRGRGGGMLPGQGRFNVSLYHTYRIQDEITIRNGLPVLDLLDGAAIGARGGQPRNEVQFQMGVFKSGMGGFLNANWKESTRINGGANPSDDLTFSDLTTVNLNLFADLSSRQSLVSRYPWLKGARVSVGVENLFDQRLDVRDGLGNAPLSYQPDYLDPLGRTFRISLRKILY</sequence>
<feature type="compositionally biased region" description="Gly residues" evidence="4">
    <location>
        <begin position="757"/>
        <end position="770"/>
    </location>
</feature>
<keyword evidence="2" id="KW-0472">Membrane</keyword>
<dbReference type="SUPFAM" id="SSF56935">
    <property type="entry name" value="Porins"/>
    <property type="match status" value="1"/>
</dbReference>
<name>A0A494RIR6_9CAUL</name>
<evidence type="ECO:0000256" key="1">
    <source>
        <dbReference type="ARBA" id="ARBA00004442"/>
    </source>
</evidence>
<gene>
    <name evidence="6" type="ORF">D8I30_00710</name>
</gene>
<feature type="compositionally biased region" description="Gly residues" evidence="4">
    <location>
        <begin position="696"/>
        <end position="727"/>
    </location>
</feature>
<dbReference type="RefSeq" id="WP_121481024.1">
    <property type="nucleotide sequence ID" value="NZ_CP032707.1"/>
</dbReference>
<dbReference type="PANTHER" id="PTHR47234:SF1">
    <property type="entry name" value="TONB-DEPENDENT RECEPTOR"/>
    <property type="match status" value="1"/>
</dbReference>
<accession>A0A494RIR6</accession>
<keyword evidence="7" id="KW-1185">Reference proteome</keyword>
<evidence type="ECO:0000256" key="2">
    <source>
        <dbReference type="ARBA" id="ARBA00023136"/>
    </source>
</evidence>
<dbReference type="Gene3D" id="2.40.170.20">
    <property type="entry name" value="TonB-dependent receptor, beta-barrel domain"/>
    <property type="match status" value="2"/>
</dbReference>